<reference evidence="5 6" key="1">
    <citation type="submission" date="2019-03" db="EMBL/GenBank/DDBJ databases">
        <title>The genome sequence of Candidatus Serratia symbiotica strain IS.</title>
        <authorList>
            <person name="Nikoh N."/>
            <person name="Koga R."/>
            <person name="Oshima K."/>
            <person name="Hattori M."/>
            <person name="Fukatsu T."/>
        </authorList>
    </citation>
    <scope>NUCLEOTIDE SEQUENCE [LARGE SCALE GENOMIC DNA]</scope>
    <source>
        <strain evidence="5 6">IS</strain>
    </source>
</reference>
<sequence>MSIRELKLTKEQHDWVNGWLELWGAWVYSGRLDKRQSSVIAQYMATVTPPQYPRRPMCNDDDGMLISQVVDSVMCIDKKAFGILLSYYAHGSSKRAIASYYHNAARPRKIDRGRYGEGWRKPSYGTCRNEIEDIMTASIWMIYHPLRKAFIDRKFVAKVQHLSKKAVDIF</sequence>
<evidence type="ECO:0000256" key="1">
    <source>
        <dbReference type="ARBA" id="ARBA00010234"/>
    </source>
</evidence>
<name>A0A455VSD5_9GAMM</name>
<protein>
    <submittedName>
        <fullName evidence="5">Phage antitermination protein</fullName>
    </submittedName>
</protein>
<evidence type="ECO:0000256" key="4">
    <source>
        <dbReference type="ARBA" id="ARBA00023163"/>
    </source>
</evidence>
<evidence type="ECO:0000256" key="2">
    <source>
        <dbReference type="ARBA" id="ARBA00023015"/>
    </source>
</evidence>
<comment type="similarity">
    <text evidence="1">Belongs to the phage antitermination Q type 1 family.</text>
</comment>
<dbReference type="RefSeq" id="WP_149590898.1">
    <property type="nucleotide sequence ID" value="NZ_AP019531.1"/>
</dbReference>
<dbReference type="AlphaFoldDB" id="A0A455VSD5"/>
<dbReference type="GO" id="GO:0003677">
    <property type="term" value="F:DNA binding"/>
    <property type="evidence" value="ECO:0007669"/>
    <property type="project" value="UniProtKB-KW"/>
</dbReference>
<dbReference type="Pfam" id="PF06530">
    <property type="entry name" value="Phage_antitermQ"/>
    <property type="match status" value="1"/>
</dbReference>
<keyword evidence="4" id="KW-0804">Transcription</keyword>
<evidence type="ECO:0000313" key="6">
    <source>
        <dbReference type="Proteomes" id="UP000324392"/>
    </source>
</evidence>
<dbReference type="GO" id="GO:0060567">
    <property type="term" value="P:negative regulation of termination of DNA-templated transcription"/>
    <property type="evidence" value="ECO:0007669"/>
    <property type="project" value="InterPro"/>
</dbReference>
<dbReference type="EMBL" id="AP019531">
    <property type="protein sequence ID" value="BBI92835.1"/>
    <property type="molecule type" value="Genomic_DNA"/>
</dbReference>
<proteinExistence type="inferred from homology"/>
<keyword evidence="2" id="KW-0805">Transcription regulation</keyword>
<organism evidence="5 6">
    <name type="scientific">Serratia symbiotica</name>
    <dbReference type="NCBI Taxonomy" id="138074"/>
    <lineage>
        <taxon>Bacteria</taxon>
        <taxon>Pseudomonadati</taxon>
        <taxon>Pseudomonadota</taxon>
        <taxon>Gammaproteobacteria</taxon>
        <taxon>Enterobacterales</taxon>
        <taxon>Yersiniaceae</taxon>
        <taxon>Serratia</taxon>
    </lineage>
</organism>
<evidence type="ECO:0000313" key="5">
    <source>
        <dbReference type="EMBL" id="BBI92835.1"/>
    </source>
</evidence>
<accession>A0A455VSD5</accession>
<gene>
    <name evidence="5" type="ORF">SSYIS1_27440</name>
</gene>
<dbReference type="InterPro" id="IPR010534">
    <property type="entry name" value="Phage_933W_GpQ"/>
</dbReference>
<evidence type="ECO:0000256" key="3">
    <source>
        <dbReference type="ARBA" id="ARBA00023125"/>
    </source>
</evidence>
<dbReference type="Proteomes" id="UP000324392">
    <property type="component" value="Chromosome"/>
</dbReference>
<keyword evidence="3" id="KW-0238">DNA-binding</keyword>